<comment type="caution">
    <text evidence="2">The sequence shown here is derived from an EMBL/GenBank/DDBJ whole genome shotgun (WGS) entry which is preliminary data.</text>
</comment>
<keyword evidence="3" id="KW-1185">Reference proteome</keyword>
<feature type="compositionally biased region" description="Polar residues" evidence="1">
    <location>
        <begin position="544"/>
        <end position="553"/>
    </location>
</feature>
<organism evidence="2 3">
    <name type="scientific">Tropilaelaps mercedesae</name>
    <dbReference type="NCBI Taxonomy" id="418985"/>
    <lineage>
        <taxon>Eukaryota</taxon>
        <taxon>Metazoa</taxon>
        <taxon>Ecdysozoa</taxon>
        <taxon>Arthropoda</taxon>
        <taxon>Chelicerata</taxon>
        <taxon>Arachnida</taxon>
        <taxon>Acari</taxon>
        <taxon>Parasitiformes</taxon>
        <taxon>Mesostigmata</taxon>
        <taxon>Gamasina</taxon>
        <taxon>Dermanyssoidea</taxon>
        <taxon>Laelapidae</taxon>
        <taxon>Tropilaelaps</taxon>
    </lineage>
</organism>
<feature type="region of interest" description="Disordered" evidence="1">
    <location>
        <begin position="80"/>
        <end position="167"/>
    </location>
</feature>
<feature type="compositionally biased region" description="Low complexity" evidence="1">
    <location>
        <begin position="294"/>
        <end position="320"/>
    </location>
</feature>
<accession>A0A1V9Y225</accession>
<feature type="non-terminal residue" evidence="2">
    <location>
        <position position="1"/>
    </location>
</feature>
<feature type="compositionally biased region" description="Basic and acidic residues" evidence="1">
    <location>
        <begin position="103"/>
        <end position="117"/>
    </location>
</feature>
<feature type="compositionally biased region" description="Polar residues" evidence="1">
    <location>
        <begin position="769"/>
        <end position="779"/>
    </location>
</feature>
<dbReference type="EMBL" id="MNPL01000854">
    <property type="protein sequence ID" value="OQR79648.1"/>
    <property type="molecule type" value="Genomic_DNA"/>
</dbReference>
<feature type="compositionally biased region" description="Low complexity" evidence="1">
    <location>
        <begin position="131"/>
        <end position="157"/>
    </location>
</feature>
<dbReference type="AlphaFoldDB" id="A0A1V9Y225"/>
<name>A0A1V9Y225_9ACAR</name>
<dbReference type="OrthoDB" id="10623220at2759"/>
<feature type="compositionally biased region" description="Low complexity" evidence="1">
    <location>
        <begin position="800"/>
        <end position="813"/>
    </location>
</feature>
<dbReference type="Proteomes" id="UP000192247">
    <property type="component" value="Unassembled WGS sequence"/>
</dbReference>
<evidence type="ECO:0000313" key="3">
    <source>
        <dbReference type="Proteomes" id="UP000192247"/>
    </source>
</evidence>
<evidence type="ECO:0000256" key="1">
    <source>
        <dbReference type="SAM" id="MobiDB-lite"/>
    </source>
</evidence>
<reference evidence="2 3" key="1">
    <citation type="journal article" date="2017" name="Gigascience">
        <title>Draft genome of the honey bee ectoparasitic mite, Tropilaelaps mercedesae, is shaped by the parasitic life history.</title>
        <authorList>
            <person name="Dong X."/>
            <person name="Armstrong S.D."/>
            <person name="Xia D."/>
            <person name="Makepeace B.L."/>
            <person name="Darby A.C."/>
            <person name="Kadowaki T."/>
        </authorList>
    </citation>
    <scope>NUCLEOTIDE SEQUENCE [LARGE SCALE GENOMIC DNA]</scope>
    <source>
        <strain evidence="2">Wuxi-XJTLU</strain>
    </source>
</reference>
<feature type="compositionally biased region" description="Basic residues" evidence="1">
    <location>
        <begin position="118"/>
        <end position="130"/>
    </location>
</feature>
<feature type="region of interest" description="Disordered" evidence="1">
    <location>
        <begin position="543"/>
        <end position="575"/>
    </location>
</feature>
<proteinExistence type="predicted"/>
<feature type="region of interest" description="Disordered" evidence="1">
    <location>
        <begin position="291"/>
        <end position="344"/>
    </location>
</feature>
<feature type="compositionally biased region" description="Acidic residues" evidence="1">
    <location>
        <begin position="330"/>
        <end position="341"/>
    </location>
</feature>
<feature type="compositionally biased region" description="Low complexity" evidence="1">
    <location>
        <begin position="85"/>
        <end position="94"/>
    </location>
</feature>
<feature type="compositionally biased region" description="Low complexity" evidence="1">
    <location>
        <begin position="780"/>
        <end position="793"/>
    </location>
</feature>
<dbReference type="InParanoid" id="A0A1V9Y225"/>
<protein>
    <submittedName>
        <fullName evidence="2">Uncharacterized protein</fullName>
    </submittedName>
</protein>
<feature type="compositionally biased region" description="Polar residues" evidence="1">
    <location>
        <begin position="705"/>
        <end position="719"/>
    </location>
</feature>
<evidence type="ECO:0000313" key="2">
    <source>
        <dbReference type="EMBL" id="OQR79648.1"/>
    </source>
</evidence>
<feature type="region of interest" description="Disordered" evidence="1">
    <location>
        <begin position="702"/>
        <end position="818"/>
    </location>
</feature>
<gene>
    <name evidence="2" type="ORF">BIW11_05583</name>
</gene>
<sequence length="831" mass="89947">VPVFGYDRSSEMESTLALAKFGSRVTAAITGVGVLAIAVGCWRVAKQRWSRELAKAKAEQFGIDSVVDVLNTTAMDKSSRHIDINNNTSTNSNNEGKNFNKKHSPEMRKEERGEGSRVRSRSQGHRRSRQGRGLNSSRHSRRSVNSNPGNKKNSPPCSHKPTSSLSTESHSLACVKGTKAGKCCLGQPLCLNTLIMSGRRNRNDRKDPVRQRLKSKTLQNTLESSDSEEEKRKTIVESSTHIVNDQYKNDNLTISSTRGGCRNELLSMPEDFIIDQNSNFSLANVYSRSDQEVSSSNNGTSSSCSSNSNDNNKNIASSIEGGDRRVDERDGCEDDEDEDLDFPSLCDIAFDNQEDIDDEGDDDGFNYCDYQAVSNVQVREKLTSGDIVSGGEPTPMTETASAPLLPSKKCDLLFEGSTSRRSSSPSSSGTSSGCDSYSYPIYLRPDILDLLNERAKKSLPPPDPWCVRSPVFQSTLRNLLGESALDVSVCELGACIFVNVMTMGLTEPPPSFVRRGPSTPNQVHLLGGNNNNNSIVYNANASSGSGIPTSNRSKSAHPTLLSDHPPTAATTTLPYKNGNNSLGWSPLSTKSVTSSGAFNESFTRPNVASSSQLVFSPQQKLRAPCRSVSSGTGRPFNNKQVYPIDELTELFSRTVRAASGITAAPSAPNPQPTTMGALSQVYCGTSVSTSANGCRLASTPPFGRSSYSLASTNGSVNNKSTHHQHQQQANQYAFPRNGGPPDGNPVIPPTNGSRLGAHLDVLAFPTPSPNSTNQYGSLHQSSFPGSPQQSGSFTWQSAYSHSQQQPQQHQQPQKPYSVRTNFSPFARYAVH</sequence>